<dbReference type="HOGENOM" id="CLU_2187433_0_0_1"/>
<name>W1P1X4_AMBTC</name>
<dbReference type="Proteomes" id="UP000017836">
    <property type="component" value="Unassembled WGS sequence"/>
</dbReference>
<dbReference type="Gramene" id="ERN00955">
    <property type="protein sequence ID" value="ERN00955"/>
    <property type="gene ID" value="AMTR_s00002p00068120"/>
</dbReference>
<evidence type="ECO:0000313" key="1">
    <source>
        <dbReference type="EMBL" id="ERN00955.1"/>
    </source>
</evidence>
<dbReference type="EMBL" id="KI394767">
    <property type="protein sequence ID" value="ERN00955.1"/>
    <property type="molecule type" value="Genomic_DNA"/>
</dbReference>
<sequence>MPRPIPNPVLDSQPSRQVDLTRLIVLDQLAPANRLNPIIKMSQRNENHELILGKELGDHLKDAFGIQVSQTDHGRALGFRGHFGPYLGLLWALVWDTIEDTHRAGDIPA</sequence>
<protein>
    <submittedName>
        <fullName evidence="1">Uncharacterized protein</fullName>
    </submittedName>
</protein>
<keyword evidence="2" id="KW-1185">Reference proteome</keyword>
<organism evidence="1 2">
    <name type="scientific">Amborella trichopoda</name>
    <dbReference type="NCBI Taxonomy" id="13333"/>
    <lineage>
        <taxon>Eukaryota</taxon>
        <taxon>Viridiplantae</taxon>
        <taxon>Streptophyta</taxon>
        <taxon>Embryophyta</taxon>
        <taxon>Tracheophyta</taxon>
        <taxon>Spermatophyta</taxon>
        <taxon>Magnoliopsida</taxon>
        <taxon>Amborellales</taxon>
        <taxon>Amborellaceae</taxon>
        <taxon>Amborella</taxon>
    </lineage>
</organism>
<accession>W1P1X4</accession>
<proteinExistence type="predicted"/>
<reference evidence="2" key="1">
    <citation type="journal article" date="2013" name="Science">
        <title>The Amborella genome and the evolution of flowering plants.</title>
        <authorList>
            <consortium name="Amborella Genome Project"/>
        </authorList>
    </citation>
    <scope>NUCLEOTIDE SEQUENCE [LARGE SCALE GENOMIC DNA]</scope>
</reference>
<dbReference type="AlphaFoldDB" id="W1P1X4"/>
<gene>
    <name evidence="1" type="ORF">AMTR_s00002p00068120</name>
</gene>
<evidence type="ECO:0000313" key="2">
    <source>
        <dbReference type="Proteomes" id="UP000017836"/>
    </source>
</evidence>